<dbReference type="Proteomes" id="UP001596215">
    <property type="component" value="Unassembled WGS sequence"/>
</dbReference>
<gene>
    <name evidence="2" type="ORF">ACFP73_08970</name>
</gene>
<dbReference type="NCBIfam" id="TIGR00426">
    <property type="entry name" value="competence protein ComEA helix-hairpin-helix repeat region"/>
    <property type="match status" value="1"/>
</dbReference>
<sequence>MQSGLIRMLCTSLFLLSAVSVLPAGASDAVPRLTGKINTAETVTTKVSVNQATAEMLAEAMNGVGLKKARAIVEYREQYGPFSSVEQLEEVPGIGAALVERNMSRLTL</sequence>
<name>A0ABW1VNJ9_9GAMM</name>
<dbReference type="PANTHER" id="PTHR21180">
    <property type="entry name" value="ENDONUCLEASE/EXONUCLEASE/PHOSPHATASE FAMILY DOMAIN-CONTAINING PROTEIN 1"/>
    <property type="match status" value="1"/>
</dbReference>
<proteinExistence type="predicted"/>
<feature type="chain" id="PRO_5047068672" evidence="1">
    <location>
        <begin position="27"/>
        <end position="108"/>
    </location>
</feature>
<protein>
    <submittedName>
        <fullName evidence="2">ComEA family DNA-binding protein</fullName>
    </submittedName>
</protein>
<dbReference type="RefSeq" id="WP_212707945.1">
    <property type="nucleotide sequence ID" value="NZ_BAAAFW010000054.1"/>
</dbReference>
<dbReference type="Pfam" id="PF12836">
    <property type="entry name" value="HHH_3"/>
    <property type="match status" value="1"/>
</dbReference>
<keyword evidence="3" id="KW-1185">Reference proteome</keyword>
<reference evidence="3" key="1">
    <citation type="journal article" date="2019" name="Int. J. Syst. Evol. Microbiol.">
        <title>The Global Catalogue of Microorganisms (GCM) 10K type strain sequencing project: providing services to taxonomists for standard genome sequencing and annotation.</title>
        <authorList>
            <consortium name="The Broad Institute Genomics Platform"/>
            <consortium name="The Broad Institute Genome Sequencing Center for Infectious Disease"/>
            <person name="Wu L."/>
            <person name="Ma J."/>
        </authorList>
    </citation>
    <scope>NUCLEOTIDE SEQUENCE [LARGE SCALE GENOMIC DNA]</scope>
    <source>
        <strain evidence="3">CGMCC 4.1530</strain>
    </source>
</reference>
<dbReference type="Gene3D" id="1.10.150.280">
    <property type="entry name" value="AF1531-like domain"/>
    <property type="match status" value="1"/>
</dbReference>
<dbReference type="EMBL" id="JBHSUC010000009">
    <property type="protein sequence ID" value="MFC6362225.1"/>
    <property type="molecule type" value="Genomic_DNA"/>
</dbReference>
<dbReference type="SUPFAM" id="SSF47781">
    <property type="entry name" value="RuvA domain 2-like"/>
    <property type="match status" value="1"/>
</dbReference>
<dbReference type="GO" id="GO:0003677">
    <property type="term" value="F:DNA binding"/>
    <property type="evidence" value="ECO:0007669"/>
    <property type="project" value="UniProtKB-KW"/>
</dbReference>
<evidence type="ECO:0000256" key="1">
    <source>
        <dbReference type="SAM" id="SignalP"/>
    </source>
</evidence>
<dbReference type="InterPro" id="IPR010994">
    <property type="entry name" value="RuvA_2-like"/>
</dbReference>
<evidence type="ECO:0000313" key="2">
    <source>
        <dbReference type="EMBL" id="MFC6362225.1"/>
    </source>
</evidence>
<comment type="caution">
    <text evidence="2">The sequence shown here is derived from an EMBL/GenBank/DDBJ whole genome shotgun (WGS) entry which is preliminary data.</text>
</comment>
<keyword evidence="1" id="KW-0732">Signal</keyword>
<dbReference type="InterPro" id="IPR051675">
    <property type="entry name" value="Endo/Exo/Phosphatase_dom_1"/>
</dbReference>
<accession>A0ABW1VNJ9</accession>
<feature type="signal peptide" evidence="1">
    <location>
        <begin position="1"/>
        <end position="26"/>
    </location>
</feature>
<keyword evidence="2" id="KW-0238">DNA-binding</keyword>
<dbReference type="InterPro" id="IPR004509">
    <property type="entry name" value="Competence_ComEA_HhH"/>
</dbReference>
<evidence type="ECO:0000313" key="3">
    <source>
        <dbReference type="Proteomes" id="UP001596215"/>
    </source>
</evidence>
<dbReference type="PANTHER" id="PTHR21180:SF32">
    <property type="entry name" value="ENDONUCLEASE_EXONUCLEASE_PHOSPHATASE FAMILY DOMAIN-CONTAINING PROTEIN 1"/>
    <property type="match status" value="1"/>
</dbReference>
<organism evidence="2 3">
    <name type="scientific">Tatumella punctata</name>
    <dbReference type="NCBI Taxonomy" id="399969"/>
    <lineage>
        <taxon>Bacteria</taxon>
        <taxon>Pseudomonadati</taxon>
        <taxon>Pseudomonadota</taxon>
        <taxon>Gammaproteobacteria</taxon>
        <taxon>Enterobacterales</taxon>
        <taxon>Erwiniaceae</taxon>
        <taxon>Tatumella</taxon>
    </lineage>
</organism>